<evidence type="ECO:0000256" key="4">
    <source>
        <dbReference type="ARBA" id="ARBA00022452"/>
    </source>
</evidence>
<keyword evidence="8" id="KW-0732">Signal</keyword>
<accession>A0A1D9MF71</accession>
<dbReference type="PANTHER" id="PTHR30026:SF22">
    <property type="entry name" value="OUTER MEMBRANE EFFLUX PROTEIN"/>
    <property type="match status" value="1"/>
</dbReference>
<dbReference type="KEGG" id="rhp:LPB142_15255"/>
<keyword evidence="4" id="KW-1134">Transmembrane beta strand</keyword>
<dbReference type="Proteomes" id="UP000176562">
    <property type="component" value="Chromosome"/>
</dbReference>
<dbReference type="GO" id="GO:0015562">
    <property type="term" value="F:efflux transmembrane transporter activity"/>
    <property type="evidence" value="ECO:0007669"/>
    <property type="project" value="InterPro"/>
</dbReference>
<keyword evidence="10" id="KW-1185">Reference proteome</keyword>
<evidence type="ECO:0000256" key="2">
    <source>
        <dbReference type="ARBA" id="ARBA00007613"/>
    </source>
</evidence>
<dbReference type="GO" id="GO:1990281">
    <property type="term" value="C:efflux pump complex"/>
    <property type="evidence" value="ECO:0007669"/>
    <property type="project" value="TreeGrafter"/>
</dbReference>
<dbReference type="NCBIfam" id="TIGR01844">
    <property type="entry name" value="type_I_sec_TolC"/>
    <property type="match status" value="1"/>
</dbReference>
<comment type="subcellular location">
    <subcellularLocation>
        <location evidence="1">Cell outer membrane</location>
    </subcellularLocation>
</comment>
<keyword evidence="6" id="KW-0472">Membrane</keyword>
<comment type="similarity">
    <text evidence="2">Belongs to the outer membrane factor (OMF) (TC 1.B.17) family.</text>
</comment>
<evidence type="ECO:0000256" key="8">
    <source>
        <dbReference type="SAM" id="SignalP"/>
    </source>
</evidence>
<sequence length="458" mass="48823">MTRKTLKPLLLAVTAVVGLIAAPAVASAETLADALVSAYRNSHLLEKNRAVLRAADEDVATAVAALRPVLQWTADYGYTRLDTAPNLDRQSGSVSLAASMTLWDFGRNRLAVDIQKESVLATREALRSVEQDVLLSAISAYTSVKSTAEQVAINENSVRVIGEELKATQDRFDVGEVTKTDVSQAEAQLAAARATLAAARGNYQVAREAYKAAVGHYPQSLAALPKAPKLPKSLDEARSVALRNHPAIKQAQHSVSAYDLAVQAAAAQRLPKITGSMALKNDEGGYETQQATIGLSQTIYSGGALPSAHRQAIANAASARATLQQAGVELSDSVAQAWAQIDVYRAQIRAYAEQSQAAQIAYDGVKEEATLGARTTLDVLDAEQTLLDARASRIDAEAKLQVAYYQLLSAMGLLTVTDLKLGIPTYDPAAYYNAVKNAPYTSTRGKSLDRVMQAIGKN</sequence>
<keyword evidence="3" id="KW-0813">Transport</keyword>
<evidence type="ECO:0000256" key="5">
    <source>
        <dbReference type="ARBA" id="ARBA00022692"/>
    </source>
</evidence>
<dbReference type="InterPro" id="IPR003423">
    <property type="entry name" value="OMP_efflux"/>
</dbReference>
<dbReference type="InterPro" id="IPR051906">
    <property type="entry name" value="TolC-like"/>
</dbReference>
<keyword evidence="5" id="KW-0812">Transmembrane</keyword>
<dbReference type="STRING" id="1850250.LPB142_15255"/>
<gene>
    <name evidence="9" type="ORF">LPB142_15255</name>
</gene>
<dbReference type="GO" id="GO:0015288">
    <property type="term" value="F:porin activity"/>
    <property type="evidence" value="ECO:0007669"/>
    <property type="project" value="TreeGrafter"/>
</dbReference>
<proteinExistence type="inferred from homology"/>
<evidence type="ECO:0000256" key="1">
    <source>
        <dbReference type="ARBA" id="ARBA00004442"/>
    </source>
</evidence>
<dbReference type="Gene3D" id="1.20.1600.10">
    <property type="entry name" value="Outer membrane efflux proteins (OEP)"/>
    <property type="match status" value="1"/>
</dbReference>
<organism evidence="9 10">
    <name type="scientific">Rhodobacter xanthinilyticus</name>
    <dbReference type="NCBI Taxonomy" id="1850250"/>
    <lineage>
        <taxon>Bacteria</taxon>
        <taxon>Pseudomonadati</taxon>
        <taxon>Pseudomonadota</taxon>
        <taxon>Alphaproteobacteria</taxon>
        <taxon>Rhodobacterales</taxon>
        <taxon>Rhodobacter group</taxon>
        <taxon>Rhodobacter</taxon>
    </lineage>
</organism>
<keyword evidence="7" id="KW-0998">Cell outer membrane</keyword>
<name>A0A1D9MF71_9RHOB</name>
<dbReference type="SUPFAM" id="SSF56954">
    <property type="entry name" value="Outer membrane efflux proteins (OEP)"/>
    <property type="match status" value="1"/>
</dbReference>
<dbReference type="Pfam" id="PF02321">
    <property type="entry name" value="OEP"/>
    <property type="match status" value="2"/>
</dbReference>
<reference evidence="9 10" key="1">
    <citation type="submission" date="2016-10" db="EMBL/GenBank/DDBJ databases">
        <title>Rhodobacter sp. LPB0142, isolated from sea water.</title>
        <authorList>
            <person name="Kim E."/>
            <person name="Yi H."/>
        </authorList>
    </citation>
    <scope>NUCLEOTIDE SEQUENCE [LARGE SCALE GENOMIC DNA]</scope>
    <source>
        <strain evidence="9 10">LPB0142</strain>
    </source>
</reference>
<evidence type="ECO:0000256" key="3">
    <source>
        <dbReference type="ARBA" id="ARBA00022448"/>
    </source>
</evidence>
<dbReference type="EMBL" id="CP017781">
    <property type="protein sequence ID" value="AOZ70524.1"/>
    <property type="molecule type" value="Genomic_DNA"/>
</dbReference>
<dbReference type="RefSeq" id="WP_071166877.1">
    <property type="nucleotide sequence ID" value="NZ_CP017781.1"/>
</dbReference>
<feature type="signal peptide" evidence="8">
    <location>
        <begin position="1"/>
        <end position="28"/>
    </location>
</feature>
<protein>
    <submittedName>
        <fullName evidence="9">Transporter</fullName>
    </submittedName>
</protein>
<evidence type="ECO:0000256" key="6">
    <source>
        <dbReference type="ARBA" id="ARBA00023136"/>
    </source>
</evidence>
<evidence type="ECO:0000313" key="10">
    <source>
        <dbReference type="Proteomes" id="UP000176562"/>
    </source>
</evidence>
<feature type="chain" id="PRO_5009443670" evidence="8">
    <location>
        <begin position="29"/>
        <end position="458"/>
    </location>
</feature>
<evidence type="ECO:0000256" key="7">
    <source>
        <dbReference type="ARBA" id="ARBA00023237"/>
    </source>
</evidence>
<dbReference type="PANTHER" id="PTHR30026">
    <property type="entry name" value="OUTER MEMBRANE PROTEIN TOLC"/>
    <property type="match status" value="1"/>
</dbReference>
<dbReference type="InterPro" id="IPR010130">
    <property type="entry name" value="T1SS_OMP_TolC"/>
</dbReference>
<dbReference type="GO" id="GO:0009279">
    <property type="term" value="C:cell outer membrane"/>
    <property type="evidence" value="ECO:0007669"/>
    <property type="project" value="UniProtKB-SubCell"/>
</dbReference>
<evidence type="ECO:0000313" key="9">
    <source>
        <dbReference type="EMBL" id="AOZ70524.1"/>
    </source>
</evidence>
<dbReference type="AlphaFoldDB" id="A0A1D9MF71"/>